<evidence type="ECO:0000313" key="1">
    <source>
        <dbReference type="EMBL" id="KAL0111935.1"/>
    </source>
</evidence>
<organism evidence="1 2">
    <name type="scientific">Cardiocondyla obscurior</name>
    <dbReference type="NCBI Taxonomy" id="286306"/>
    <lineage>
        <taxon>Eukaryota</taxon>
        <taxon>Metazoa</taxon>
        <taxon>Ecdysozoa</taxon>
        <taxon>Arthropoda</taxon>
        <taxon>Hexapoda</taxon>
        <taxon>Insecta</taxon>
        <taxon>Pterygota</taxon>
        <taxon>Neoptera</taxon>
        <taxon>Endopterygota</taxon>
        <taxon>Hymenoptera</taxon>
        <taxon>Apocrita</taxon>
        <taxon>Aculeata</taxon>
        <taxon>Formicoidea</taxon>
        <taxon>Formicidae</taxon>
        <taxon>Myrmicinae</taxon>
        <taxon>Cardiocondyla</taxon>
    </lineage>
</organism>
<dbReference type="Proteomes" id="UP001430953">
    <property type="component" value="Unassembled WGS sequence"/>
</dbReference>
<gene>
    <name evidence="1" type="ORF">PUN28_013267</name>
</gene>
<dbReference type="EMBL" id="JADYXP020000013">
    <property type="protein sequence ID" value="KAL0111935.1"/>
    <property type="molecule type" value="Genomic_DNA"/>
</dbReference>
<reference evidence="1 2" key="1">
    <citation type="submission" date="2023-03" db="EMBL/GenBank/DDBJ databases">
        <title>High recombination rates correlate with genetic variation in Cardiocondyla obscurior ants.</title>
        <authorList>
            <person name="Errbii M."/>
        </authorList>
    </citation>
    <scope>NUCLEOTIDE SEQUENCE [LARGE SCALE GENOMIC DNA]</scope>
    <source>
        <strain evidence="1">Alpha-2009</strain>
        <tissue evidence="1">Whole body</tissue>
    </source>
</reference>
<sequence length="618" mass="70835">MMNNGNEMVDSDTNCIVNCNTPANANNESSPTSKNPKYYHKILKYFTCFTAQVTRSNRKKFNTGKQSADTYKREEKIVTRAVSLSSIVGNVIKPDAEAVANNKIEEETIDAATARFGEVCDKVMQNLSDVRHFAPCTSYRYAEYVAARYVDNAMPTHSCCPLCVGTQCSTVDGEFSLTIRPDAFAKARKPKQHADFAPEEIENVPGSLTKKARFVSDEEKPALTSVLMSSTFEPEEEIFETKPLIISIIRAEKKTIAAAEMIAVRSETLKNTQERDHFASDLINYSTDLDESLNIQVVPVRRLKEMERTHSTSIMYPEDIDFQDIAANTTDKEKNEKEKESTLNEHVFKKNIQTDALKRDAITIKNRAIESSIKTLHTKEKFKEITKNVLQESTSYKKPKYRAKYHIDDSNPVKDGTPKEIKAKKVRVSDDFNKPLKCRHTRLKTIGSPRSFDYFKKLAIEESPRYLQPLKRCKDLIPKICLERLQYYNVSNIPCFSWQNKATKNITLSHYHCPQDFCNRKCTCWRPSVDAAIIDCRAKRSLTFENVLPATARCKNDAKCCHSYLSNIDNFRRGCYHWNDSRPEGNDNQHCGRDRSHYRTKENSYLTHPWTPTHLLLI</sequence>
<dbReference type="AlphaFoldDB" id="A0AAW2F9Q3"/>
<comment type="caution">
    <text evidence="1">The sequence shown here is derived from an EMBL/GenBank/DDBJ whole genome shotgun (WGS) entry which is preliminary data.</text>
</comment>
<name>A0AAW2F9Q3_9HYME</name>
<accession>A0AAW2F9Q3</accession>
<protein>
    <submittedName>
        <fullName evidence="1">Uncharacterized protein</fullName>
    </submittedName>
</protein>
<keyword evidence="2" id="KW-1185">Reference proteome</keyword>
<proteinExistence type="predicted"/>
<evidence type="ECO:0000313" key="2">
    <source>
        <dbReference type="Proteomes" id="UP001430953"/>
    </source>
</evidence>